<evidence type="ECO:0000259" key="2">
    <source>
        <dbReference type="PROSITE" id="PS50994"/>
    </source>
</evidence>
<dbReference type="Pfam" id="PF22483">
    <property type="entry name" value="Mu-transpos_C_2"/>
    <property type="match status" value="1"/>
</dbReference>
<dbReference type="SUPFAM" id="SSF53098">
    <property type="entry name" value="Ribonuclease H-like"/>
    <property type="match status" value="1"/>
</dbReference>
<dbReference type="Pfam" id="PF00665">
    <property type="entry name" value="rve"/>
    <property type="match status" value="1"/>
</dbReference>
<sequence length="536" mass="60181">MSYRRVDMDRLRELVRLHRMGTGAREVARLLGMGPNTERAYRAALKAAGALEGPPEEVPELEALKALVQAHLPSRVAPQQTSSLAAWQGRVEALLENGLGPRAIHDRLRLEVEGYAASVSAVKRLVRQLRKAQGVRAEDVAIPVVTAPGEVAQVDFGYVGKLWCPQEKRRRKAWVFVLVLAHSRYLWADVVFEQSLPTWLRLHVEAFEALGGVVETVVPDNLKAAVLRAAFTPDVPSALNRSYREVARHQGFKVDPTPPYAPQKKGKVEAGVKYVQSSFFKGRQGQDVEGVRAELKEWLAQVANVRRHGTTGKRPVDVFREEEAPALRPLPQRRFTPVVWKPTRVHQDSHVLFERRFYSVPWRLVGSDVWLRVTDASLEVYAQDVRVATHARRGTGLYATREEHLPQHRADLRHRSRGYREARAAQLGEDVLTYVRAVFDSDDVLSQLRAVQAIVTHLEGFPPERARAAARRAHYYGTYSYGGLKNLLRQGLDLQPLPLALAAPATSCLPQPRFARSVAELLHHPAVPQEPEIESH</sequence>
<dbReference type="Proteomes" id="UP001342631">
    <property type="component" value="Unassembled WGS sequence"/>
</dbReference>
<dbReference type="NCBIfam" id="NF033546">
    <property type="entry name" value="transpos_IS21"/>
    <property type="match status" value="1"/>
</dbReference>
<protein>
    <submittedName>
        <fullName evidence="3">IS21 family transposase</fullName>
    </submittedName>
</protein>
<accession>A0ABQ6QN45</accession>
<proteinExistence type="inferred from homology"/>
<dbReference type="PROSITE" id="PS50994">
    <property type="entry name" value="INTEGRASE"/>
    <property type="match status" value="1"/>
</dbReference>
<dbReference type="InterPro" id="IPR036397">
    <property type="entry name" value="RNaseH_sf"/>
</dbReference>
<dbReference type="InterPro" id="IPR012337">
    <property type="entry name" value="RNaseH-like_sf"/>
</dbReference>
<gene>
    <name evidence="3" type="primary">istA</name>
    <name evidence="3" type="ORF">ASNO1_16770</name>
</gene>
<evidence type="ECO:0000313" key="4">
    <source>
        <dbReference type="Proteomes" id="UP001342631"/>
    </source>
</evidence>
<keyword evidence="4" id="KW-1185">Reference proteome</keyword>
<comment type="caution">
    <text evidence="3">The sequence shown here is derived from an EMBL/GenBank/DDBJ whole genome shotgun (WGS) entry which is preliminary data.</text>
</comment>
<organism evidence="3 4">
    <name type="scientific">Corallococcus caeni</name>
    <dbReference type="NCBI Taxonomy" id="3082388"/>
    <lineage>
        <taxon>Bacteria</taxon>
        <taxon>Pseudomonadati</taxon>
        <taxon>Myxococcota</taxon>
        <taxon>Myxococcia</taxon>
        <taxon>Myxococcales</taxon>
        <taxon>Cystobacterineae</taxon>
        <taxon>Myxococcaceae</taxon>
        <taxon>Corallococcus</taxon>
    </lineage>
</organism>
<comment type="similarity">
    <text evidence="1">Belongs to the transposase IS21/IS408/IS1162 family.</text>
</comment>
<dbReference type="PANTHER" id="PTHR35004:SF8">
    <property type="entry name" value="TRANSPOSASE RV3428C-RELATED"/>
    <property type="match status" value="1"/>
</dbReference>
<dbReference type="EMBL" id="BTTX01000002">
    <property type="protein sequence ID" value="GMU05424.1"/>
    <property type="molecule type" value="Genomic_DNA"/>
</dbReference>
<dbReference type="InterPro" id="IPR054353">
    <property type="entry name" value="IstA-like_C"/>
</dbReference>
<dbReference type="Gene3D" id="3.30.420.10">
    <property type="entry name" value="Ribonuclease H-like superfamily/Ribonuclease H"/>
    <property type="match status" value="1"/>
</dbReference>
<name>A0ABQ6QN45_9BACT</name>
<dbReference type="PANTHER" id="PTHR35004">
    <property type="entry name" value="TRANSPOSASE RV3428C-RELATED"/>
    <property type="match status" value="1"/>
</dbReference>
<dbReference type="InterPro" id="IPR001584">
    <property type="entry name" value="Integrase_cat-core"/>
</dbReference>
<reference evidence="3 4" key="1">
    <citation type="journal article" date="2024" name="Arch. Microbiol.">
        <title>Corallococcus caeni sp. nov., a novel myxobacterium isolated from activated sludge.</title>
        <authorList>
            <person name="Tomita S."/>
            <person name="Nakai R."/>
            <person name="Kuroda K."/>
            <person name="Kurashita H."/>
            <person name="Hatamoto M."/>
            <person name="Yamaguchi T."/>
            <person name="Narihiro T."/>
        </authorList>
    </citation>
    <scope>NUCLEOTIDE SEQUENCE [LARGE SCALE GENOMIC DNA]</scope>
    <source>
        <strain evidence="3 4">NO1</strain>
    </source>
</reference>
<evidence type="ECO:0000256" key="1">
    <source>
        <dbReference type="ARBA" id="ARBA00009277"/>
    </source>
</evidence>
<evidence type="ECO:0000313" key="3">
    <source>
        <dbReference type="EMBL" id="GMU05424.1"/>
    </source>
</evidence>
<feature type="domain" description="Integrase catalytic" evidence="2">
    <location>
        <begin position="144"/>
        <end position="323"/>
    </location>
</feature>